<dbReference type="EMBL" id="JAIWYP010000014">
    <property type="protein sequence ID" value="KAH3707371.1"/>
    <property type="molecule type" value="Genomic_DNA"/>
</dbReference>
<dbReference type="Proteomes" id="UP000828390">
    <property type="component" value="Unassembled WGS sequence"/>
</dbReference>
<proteinExistence type="predicted"/>
<name>A0A9D4BKU3_DREPO</name>
<gene>
    <name evidence="1" type="ORF">DPMN_066775</name>
</gene>
<protein>
    <submittedName>
        <fullName evidence="1">Uncharacterized protein</fullName>
    </submittedName>
</protein>
<sequence length="51" mass="5827">MFTGPDWQQWESTGTSHIILQLQTSRCGAVDTVSAKRLRGHRFCPNHWSVV</sequence>
<reference evidence="1" key="1">
    <citation type="journal article" date="2019" name="bioRxiv">
        <title>The Genome of the Zebra Mussel, Dreissena polymorpha: A Resource for Invasive Species Research.</title>
        <authorList>
            <person name="McCartney M.A."/>
            <person name="Auch B."/>
            <person name="Kono T."/>
            <person name="Mallez S."/>
            <person name="Zhang Y."/>
            <person name="Obille A."/>
            <person name="Becker A."/>
            <person name="Abrahante J.E."/>
            <person name="Garbe J."/>
            <person name="Badalamenti J.P."/>
            <person name="Herman A."/>
            <person name="Mangelson H."/>
            <person name="Liachko I."/>
            <person name="Sullivan S."/>
            <person name="Sone E.D."/>
            <person name="Koren S."/>
            <person name="Silverstein K.A.T."/>
            <person name="Beckman K.B."/>
            <person name="Gohl D.M."/>
        </authorList>
    </citation>
    <scope>NUCLEOTIDE SEQUENCE</scope>
    <source>
        <strain evidence="1">Duluth1</strain>
        <tissue evidence="1">Whole animal</tissue>
    </source>
</reference>
<comment type="caution">
    <text evidence="1">The sequence shown here is derived from an EMBL/GenBank/DDBJ whole genome shotgun (WGS) entry which is preliminary data.</text>
</comment>
<reference evidence="1" key="2">
    <citation type="submission" date="2020-11" db="EMBL/GenBank/DDBJ databases">
        <authorList>
            <person name="McCartney M.A."/>
            <person name="Auch B."/>
            <person name="Kono T."/>
            <person name="Mallez S."/>
            <person name="Becker A."/>
            <person name="Gohl D.M."/>
            <person name="Silverstein K.A.T."/>
            <person name="Koren S."/>
            <person name="Bechman K.B."/>
            <person name="Herman A."/>
            <person name="Abrahante J.E."/>
            <person name="Garbe J."/>
        </authorList>
    </citation>
    <scope>NUCLEOTIDE SEQUENCE</scope>
    <source>
        <strain evidence="1">Duluth1</strain>
        <tissue evidence="1">Whole animal</tissue>
    </source>
</reference>
<evidence type="ECO:0000313" key="2">
    <source>
        <dbReference type="Proteomes" id="UP000828390"/>
    </source>
</evidence>
<dbReference type="AlphaFoldDB" id="A0A9D4BKU3"/>
<organism evidence="1 2">
    <name type="scientific">Dreissena polymorpha</name>
    <name type="common">Zebra mussel</name>
    <name type="synonym">Mytilus polymorpha</name>
    <dbReference type="NCBI Taxonomy" id="45954"/>
    <lineage>
        <taxon>Eukaryota</taxon>
        <taxon>Metazoa</taxon>
        <taxon>Spiralia</taxon>
        <taxon>Lophotrochozoa</taxon>
        <taxon>Mollusca</taxon>
        <taxon>Bivalvia</taxon>
        <taxon>Autobranchia</taxon>
        <taxon>Heteroconchia</taxon>
        <taxon>Euheterodonta</taxon>
        <taxon>Imparidentia</taxon>
        <taxon>Neoheterodontei</taxon>
        <taxon>Myida</taxon>
        <taxon>Dreissenoidea</taxon>
        <taxon>Dreissenidae</taxon>
        <taxon>Dreissena</taxon>
    </lineage>
</organism>
<keyword evidence="2" id="KW-1185">Reference proteome</keyword>
<evidence type="ECO:0000313" key="1">
    <source>
        <dbReference type="EMBL" id="KAH3707371.1"/>
    </source>
</evidence>
<accession>A0A9D4BKU3</accession>